<dbReference type="Gene3D" id="3.40.50.2000">
    <property type="entry name" value="Glycogen Phosphorylase B"/>
    <property type="match status" value="2"/>
</dbReference>
<dbReference type="InterPro" id="IPR007235">
    <property type="entry name" value="Glyco_trans_28_C"/>
</dbReference>
<gene>
    <name evidence="10" type="primary">murG</name>
    <name evidence="13" type="ORF">J2S36_000545</name>
</gene>
<evidence type="ECO:0000256" key="8">
    <source>
        <dbReference type="ARBA" id="ARBA00023306"/>
    </source>
</evidence>
<evidence type="ECO:0000256" key="5">
    <source>
        <dbReference type="ARBA" id="ARBA00022960"/>
    </source>
</evidence>
<dbReference type="PANTHER" id="PTHR21015:SF22">
    <property type="entry name" value="GLYCOSYLTRANSFERASE"/>
    <property type="match status" value="1"/>
</dbReference>
<dbReference type="EMBL" id="JAVDUJ010000001">
    <property type="protein sequence ID" value="MDR6939002.1"/>
    <property type="molecule type" value="Genomic_DNA"/>
</dbReference>
<proteinExistence type="inferred from homology"/>
<feature type="domain" description="Glycosyl transferase family 28 C-terminal" evidence="12">
    <location>
        <begin position="207"/>
        <end position="367"/>
    </location>
</feature>
<sequence length="375" mass="40366">MSQDQKNPRSIVLAGGGTAGHVNPLLATAGEIQQQSPQTRLTIVGTEYGLEKELVPAAGYELRTISRVPFPRRINAAALKFFSQFRDAISQAGEILDEVQADTVVGFGGYVSPPVYLAARKRKLRIVVHEGNARPGIANRLGARFAQFVALSFQSTPLRAKRGKTVLTGLPIRFEIRDLANTLQQQTADALRNQMAVKYDFDPALPVLVVTGGSLGAQHINEVVAQCAQEILDRGFQVLHLTGKDKSASVKAQIAGVQGNYRVLEYVTEMNEIYAFADLIISRSGAGMVSEICALGIPAVFVPLPIGNGEQALNAADVVASGGAILITDANFTPDELRRQVLPLLNHDLRKQMASRMRQVTHADAAGQLAAIILQ</sequence>
<keyword evidence="4 10" id="KW-0808">Transferase</keyword>
<comment type="catalytic activity">
    <reaction evidence="10">
        <text>di-trans,octa-cis-undecaprenyl diphospho-N-acetyl-alpha-D-muramoyl-L-alanyl-D-glutamyl-meso-2,6-diaminopimeloyl-D-alanyl-D-alanine + UDP-N-acetyl-alpha-D-glucosamine = di-trans,octa-cis-undecaprenyl diphospho-[N-acetyl-alpha-D-glucosaminyl-(1-&gt;4)]-N-acetyl-alpha-D-muramoyl-L-alanyl-D-glutamyl-meso-2,6-diaminopimeloyl-D-alanyl-D-alanine + UDP + H(+)</text>
        <dbReference type="Rhea" id="RHEA:31227"/>
        <dbReference type="ChEBI" id="CHEBI:15378"/>
        <dbReference type="ChEBI" id="CHEBI:57705"/>
        <dbReference type="ChEBI" id="CHEBI:58223"/>
        <dbReference type="ChEBI" id="CHEBI:61387"/>
        <dbReference type="ChEBI" id="CHEBI:61388"/>
        <dbReference type="EC" id="2.4.1.227"/>
    </reaction>
</comment>
<comment type="function">
    <text evidence="10">Cell wall formation. Catalyzes the transfer of a GlcNAc subunit on undecaprenyl-pyrophosphoryl-MurNAc-pentapeptide (lipid intermediate I) to form undecaprenyl-pyrophosphoryl-MurNAc-(pentapeptide)GlcNAc (lipid intermediate II).</text>
</comment>
<keyword evidence="7 10" id="KW-0472">Membrane</keyword>
<reference evidence="13 14" key="1">
    <citation type="submission" date="2023-07" db="EMBL/GenBank/DDBJ databases">
        <title>Sequencing the genomes of 1000 actinobacteria strains.</title>
        <authorList>
            <person name="Klenk H.-P."/>
        </authorList>
    </citation>
    <scope>NUCLEOTIDE SEQUENCE [LARGE SCALE GENOMIC DNA]</scope>
    <source>
        <strain evidence="13 14">DSM 15539</strain>
    </source>
</reference>
<keyword evidence="3 10" id="KW-0328">Glycosyltransferase</keyword>
<evidence type="ECO:0000256" key="1">
    <source>
        <dbReference type="ARBA" id="ARBA00022475"/>
    </source>
</evidence>
<evidence type="ECO:0000256" key="3">
    <source>
        <dbReference type="ARBA" id="ARBA00022676"/>
    </source>
</evidence>
<dbReference type="Pfam" id="PF04101">
    <property type="entry name" value="Glyco_tran_28_C"/>
    <property type="match status" value="1"/>
</dbReference>
<keyword evidence="9 10" id="KW-0961">Cell wall biogenesis/degradation</keyword>
<keyword evidence="2 10" id="KW-0132">Cell division</keyword>
<evidence type="ECO:0000256" key="9">
    <source>
        <dbReference type="ARBA" id="ARBA00023316"/>
    </source>
</evidence>
<dbReference type="RefSeq" id="WP_309955275.1">
    <property type="nucleotide sequence ID" value="NZ_JAVDUJ010000001.1"/>
</dbReference>
<name>A0ABU1T0W3_9ACTO</name>
<evidence type="ECO:0000259" key="12">
    <source>
        <dbReference type="Pfam" id="PF04101"/>
    </source>
</evidence>
<dbReference type="NCBIfam" id="TIGR01133">
    <property type="entry name" value="murG"/>
    <property type="match status" value="1"/>
</dbReference>
<evidence type="ECO:0000256" key="7">
    <source>
        <dbReference type="ARBA" id="ARBA00023136"/>
    </source>
</evidence>
<evidence type="ECO:0000313" key="13">
    <source>
        <dbReference type="EMBL" id="MDR6939002.1"/>
    </source>
</evidence>
<organism evidence="13 14">
    <name type="scientific">Arcanobacterium hippocoleae</name>
    <dbReference type="NCBI Taxonomy" id="149017"/>
    <lineage>
        <taxon>Bacteria</taxon>
        <taxon>Bacillati</taxon>
        <taxon>Actinomycetota</taxon>
        <taxon>Actinomycetes</taxon>
        <taxon>Actinomycetales</taxon>
        <taxon>Actinomycetaceae</taxon>
        <taxon>Arcanobacterium</taxon>
    </lineage>
</organism>
<dbReference type="GO" id="GO:0016757">
    <property type="term" value="F:glycosyltransferase activity"/>
    <property type="evidence" value="ECO:0007669"/>
    <property type="project" value="UniProtKB-KW"/>
</dbReference>
<dbReference type="Proteomes" id="UP001266099">
    <property type="component" value="Unassembled WGS sequence"/>
</dbReference>
<comment type="subcellular location">
    <subcellularLocation>
        <location evidence="10">Cell membrane</location>
        <topology evidence="10">Peripheral membrane protein</topology>
        <orientation evidence="10">Cytoplasmic side</orientation>
    </subcellularLocation>
</comment>
<comment type="caution">
    <text evidence="10">Lacks conserved residue(s) required for the propagation of feature annotation.</text>
</comment>
<evidence type="ECO:0000256" key="2">
    <source>
        <dbReference type="ARBA" id="ARBA00022618"/>
    </source>
</evidence>
<dbReference type="InterPro" id="IPR004276">
    <property type="entry name" value="GlycoTrans_28_N"/>
</dbReference>
<comment type="similarity">
    <text evidence="10">Belongs to the glycosyltransferase 28 family. MurG subfamily.</text>
</comment>
<keyword evidence="8 10" id="KW-0131">Cell cycle</keyword>
<dbReference type="CDD" id="cd03785">
    <property type="entry name" value="GT28_MurG"/>
    <property type="match status" value="1"/>
</dbReference>
<dbReference type="HAMAP" id="MF_00033">
    <property type="entry name" value="MurG"/>
    <property type="match status" value="1"/>
</dbReference>
<comment type="caution">
    <text evidence="13">The sequence shown here is derived from an EMBL/GenBank/DDBJ whole genome shotgun (WGS) entry which is preliminary data.</text>
</comment>
<evidence type="ECO:0000259" key="11">
    <source>
        <dbReference type="Pfam" id="PF03033"/>
    </source>
</evidence>
<keyword evidence="6 10" id="KW-0573">Peptidoglycan synthesis</keyword>
<evidence type="ECO:0000256" key="6">
    <source>
        <dbReference type="ARBA" id="ARBA00022984"/>
    </source>
</evidence>
<dbReference type="EC" id="2.4.1.227" evidence="10"/>
<keyword evidence="1 10" id="KW-1003">Cell membrane</keyword>
<dbReference type="InterPro" id="IPR006009">
    <property type="entry name" value="GlcNAc_MurG"/>
</dbReference>
<dbReference type="Pfam" id="PF03033">
    <property type="entry name" value="Glyco_transf_28"/>
    <property type="match status" value="1"/>
</dbReference>
<comment type="pathway">
    <text evidence="10">Cell wall biogenesis; peptidoglycan biosynthesis.</text>
</comment>
<dbReference type="PANTHER" id="PTHR21015">
    <property type="entry name" value="UDP-N-ACETYLGLUCOSAMINE--N-ACETYLMURAMYL-(PENTAPEPTIDE) PYROPHOSPHORYL-UNDECAPRENOL N-ACETYLGLUCOSAMINE TRANSFERASE 1"/>
    <property type="match status" value="1"/>
</dbReference>
<feature type="binding site" evidence="10">
    <location>
        <position position="173"/>
    </location>
    <ligand>
        <name>UDP-N-acetyl-alpha-D-glucosamine</name>
        <dbReference type="ChEBI" id="CHEBI:57705"/>
    </ligand>
</feature>
<feature type="binding site" evidence="10">
    <location>
        <position position="214"/>
    </location>
    <ligand>
        <name>UDP-N-acetyl-alpha-D-glucosamine</name>
        <dbReference type="ChEBI" id="CHEBI:57705"/>
    </ligand>
</feature>
<protein>
    <recommendedName>
        <fullName evidence="10">UDP-N-acetylglucosamine--N-acetylmuramyl-(pentapeptide) pyrophosphoryl-undecaprenol N-acetylglucosamine transferase</fullName>
        <ecNumber evidence="10">2.4.1.227</ecNumber>
    </recommendedName>
    <alternativeName>
        <fullName evidence="10">Undecaprenyl-PP-MurNAc-pentapeptide-UDPGlcNAc GlcNAc transferase</fullName>
    </alternativeName>
</protein>
<evidence type="ECO:0000313" key="14">
    <source>
        <dbReference type="Proteomes" id="UP001266099"/>
    </source>
</evidence>
<feature type="binding site" evidence="10">
    <location>
        <position position="132"/>
    </location>
    <ligand>
        <name>UDP-N-acetyl-alpha-D-glucosamine</name>
        <dbReference type="ChEBI" id="CHEBI:57705"/>
    </ligand>
</feature>
<keyword evidence="14" id="KW-1185">Reference proteome</keyword>
<dbReference type="SUPFAM" id="SSF53756">
    <property type="entry name" value="UDP-Glycosyltransferase/glycogen phosphorylase"/>
    <property type="match status" value="1"/>
</dbReference>
<accession>A0ABU1T0W3</accession>
<feature type="domain" description="Glycosyltransferase family 28 N-terminal" evidence="11">
    <location>
        <begin position="11"/>
        <end position="149"/>
    </location>
</feature>
<evidence type="ECO:0000256" key="4">
    <source>
        <dbReference type="ARBA" id="ARBA00022679"/>
    </source>
</evidence>
<keyword evidence="5 10" id="KW-0133">Cell shape</keyword>
<evidence type="ECO:0000256" key="10">
    <source>
        <dbReference type="HAMAP-Rule" id="MF_00033"/>
    </source>
</evidence>
<feature type="binding site" evidence="10">
    <location>
        <position position="311"/>
    </location>
    <ligand>
        <name>UDP-N-acetyl-alpha-D-glucosamine</name>
        <dbReference type="ChEBI" id="CHEBI:57705"/>
    </ligand>
</feature>
<feature type="binding site" evidence="10">
    <location>
        <begin position="18"/>
        <end position="20"/>
    </location>
    <ligand>
        <name>UDP-N-acetyl-alpha-D-glucosamine</name>
        <dbReference type="ChEBI" id="CHEBI:57705"/>
    </ligand>
</feature>